<dbReference type="Proteomes" id="UP000092445">
    <property type="component" value="Unassembled WGS sequence"/>
</dbReference>
<feature type="region of interest" description="Disordered" evidence="1">
    <location>
        <begin position="77"/>
        <end position="109"/>
    </location>
</feature>
<protein>
    <submittedName>
        <fullName evidence="2">Uncharacterized protein</fullName>
    </submittedName>
</protein>
<accession>A0A1B0AAL6</accession>
<dbReference type="VEuPathDB" id="VectorBase:GPAI039444"/>
<evidence type="ECO:0000256" key="1">
    <source>
        <dbReference type="SAM" id="MobiDB-lite"/>
    </source>
</evidence>
<organism evidence="2 3">
    <name type="scientific">Glossina pallidipes</name>
    <name type="common">Tsetse fly</name>
    <dbReference type="NCBI Taxonomy" id="7398"/>
    <lineage>
        <taxon>Eukaryota</taxon>
        <taxon>Metazoa</taxon>
        <taxon>Ecdysozoa</taxon>
        <taxon>Arthropoda</taxon>
        <taxon>Hexapoda</taxon>
        <taxon>Insecta</taxon>
        <taxon>Pterygota</taxon>
        <taxon>Neoptera</taxon>
        <taxon>Endopterygota</taxon>
        <taxon>Diptera</taxon>
        <taxon>Brachycera</taxon>
        <taxon>Muscomorpha</taxon>
        <taxon>Hippoboscoidea</taxon>
        <taxon>Glossinidae</taxon>
        <taxon>Glossina</taxon>
    </lineage>
</organism>
<name>A0A1B0AAL6_GLOPL</name>
<feature type="compositionally biased region" description="Basic residues" evidence="1">
    <location>
        <begin position="93"/>
        <end position="102"/>
    </location>
</feature>
<feature type="region of interest" description="Disordered" evidence="1">
    <location>
        <begin position="116"/>
        <end position="135"/>
    </location>
</feature>
<dbReference type="AlphaFoldDB" id="A0A1B0AAL6"/>
<proteinExistence type="predicted"/>
<reference evidence="2" key="2">
    <citation type="submission" date="2020-05" db="UniProtKB">
        <authorList>
            <consortium name="EnsemblMetazoa"/>
        </authorList>
    </citation>
    <scope>IDENTIFICATION</scope>
    <source>
        <strain evidence="2">IAEA</strain>
    </source>
</reference>
<reference evidence="3" key="1">
    <citation type="submission" date="2014-03" db="EMBL/GenBank/DDBJ databases">
        <authorList>
            <person name="Aksoy S."/>
            <person name="Warren W."/>
            <person name="Wilson R.K."/>
        </authorList>
    </citation>
    <scope>NUCLEOTIDE SEQUENCE [LARGE SCALE GENOMIC DNA]</scope>
    <source>
        <strain evidence="3">IAEA</strain>
    </source>
</reference>
<evidence type="ECO:0000313" key="2">
    <source>
        <dbReference type="EnsemblMetazoa" id="GPAI039444-PA"/>
    </source>
</evidence>
<evidence type="ECO:0000313" key="3">
    <source>
        <dbReference type="Proteomes" id="UP000092445"/>
    </source>
</evidence>
<sequence>MSHNIKSTPFFWRTATTGKKNGELQKLKEEHDRLKEFNGHAIDVKMCHVRLKRLFKEIEEIKETNLKRRHMIKEEALKNQMPFYRDDSSKSEKNRRKSHQYRKAPEQSKTLTQIRNEGGLSRVHRSKITSSPSKAKAVTHEYTGMARVIRRLNYGNQVSCWNMQRMLTNNLNGEVKAGLRETLKETRRFLRKPFPRNEPAKTPGVINRNKNKKMNYCVKCENNVSPNTIPRTSRRHKKYAAEMDDAGIASNPNLTDGNMSQGFNFGYNLDEYSRGETTNFKCGELLYSCLSSDIQSENDEKGTTARKRWDKVAEVISRRFDINKSTKNIKTLEKCDNDLEYQLRTIYNDTHLPQSQIMAQQDDELNISENDDEVLLNKEILSDVISRSVGSKLQYVAGLQTDDDPFSANSILISDILYKL</sequence>
<dbReference type="EnsemblMetazoa" id="GPAI039444-RA">
    <property type="protein sequence ID" value="GPAI039444-PA"/>
    <property type="gene ID" value="GPAI039444"/>
</dbReference>
<keyword evidence="3" id="KW-1185">Reference proteome</keyword>
<dbReference type="STRING" id="7398.A0A1B0AAL6"/>